<feature type="transmembrane region" description="Helical" evidence="6">
    <location>
        <begin position="188"/>
        <end position="209"/>
    </location>
</feature>
<comment type="caution">
    <text evidence="7">The sequence shown here is derived from an EMBL/GenBank/DDBJ whole genome shotgun (WGS) entry which is preliminary data.</text>
</comment>
<evidence type="ECO:0000256" key="2">
    <source>
        <dbReference type="ARBA" id="ARBA00022475"/>
    </source>
</evidence>
<comment type="subcellular location">
    <subcellularLocation>
        <location evidence="1">Cell membrane</location>
        <topology evidence="1">Multi-pass membrane protein</topology>
    </subcellularLocation>
</comment>
<keyword evidence="3 6" id="KW-0812">Transmembrane</keyword>
<dbReference type="PANTHER" id="PTHR30086">
    <property type="entry name" value="ARGININE EXPORTER PROTEIN ARGO"/>
    <property type="match status" value="1"/>
</dbReference>
<accession>A0A934UWL3</accession>
<dbReference type="PANTHER" id="PTHR30086:SF20">
    <property type="entry name" value="ARGININE EXPORTER PROTEIN ARGO-RELATED"/>
    <property type="match status" value="1"/>
</dbReference>
<dbReference type="AlphaFoldDB" id="A0A934UWL3"/>
<evidence type="ECO:0000256" key="6">
    <source>
        <dbReference type="SAM" id="Phobius"/>
    </source>
</evidence>
<organism evidence="7 8">
    <name type="scientific">Leucobacter edaphi</name>
    <dbReference type="NCBI Taxonomy" id="2796472"/>
    <lineage>
        <taxon>Bacteria</taxon>
        <taxon>Bacillati</taxon>
        <taxon>Actinomycetota</taxon>
        <taxon>Actinomycetes</taxon>
        <taxon>Micrococcales</taxon>
        <taxon>Microbacteriaceae</taxon>
        <taxon>Leucobacter</taxon>
    </lineage>
</organism>
<reference evidence="7" key="1">
    <citation type="submission" date="2020-12" db="EMBL/GenBank/DDBJ databases">
        <title>Leucobacter sp. CAS2, isolated from Chromium sludge.</title>
        <authorList>
            <person name="Xu Z."/>
        </authorList>
    </citation>
    <scope>NUCLEOTIDE SEQUENCE</scope>
    <source>
        <strain evidence="7">CSA2</strain>
    </source>
</reference>
<dbReference type="Pfam" id="PF01810">
    <property type="entry name" value="LysE"/>
    <property type="match status" value="1"/>
</dbReference>
<dbReference type="GO" id="GO:0005886">
    <property type="term" value="C:plasma membrane"/>
    <property type="evidence" value="ECO:0007669"/>
    <property type="project" value="UniProtKB-SubCell"/>
</dbReference>
<evidence type="ECO:0000313" key="8">
    <source>
        <dbReference type="Proteomes" id="UP000618733"/>
    </source>
</evidence>
<keyword evidence="5 6" id="KW-0472">Membrane</keyword>
<proteinExistence type="predicted"/>
<evidence type="ECO:0000256" key="1">
    <source>
        <dbReference type="ARBA" id="ARBA00004651"/>
    </source>
</evidence>
<keyword evidence="4 6" id="KW-1133">Transmembrane helix</keyword>
<keyword evidence="8" id="KW-1185">Reference proteome</keyword>
<feature type="transmembrane region" description="Helical" evidence="6">
    <location>
        <begin position="149"/>
        <end position="168"/>
    </location>
</feature>
<evidence type="ECO:0000256" key="4">
    <source>
        <dbReference type="ARBA" id="ARBA00022989"/>
    </source>
</evidence>
<gene>
    <name evidence="7" type="ORF">JD292_03185</name>
</gene>
<name>A0A934UWL3_9MICO</name>
<sequence length="211" mass="22283">MSPSAWSGLVIAWIAAIALPGPDVFLLLRLAVRERRAAVLAALGIMTGNLIWILVSVLGITALFAVLPGLLPVMQVLGALVLVWLGVQSIRSGIALLRAPAERASAGRVVHPWLLGLTTNLANPKALIFFTALLTQFLPPHAGIGERSAITLVMVAIGVAWFVGIALASSGAAFRRWFGRATPWFDVVAGALFVLVALVLLGEVVFGLLQR</sequence>
<dbReference type="RefSeq" id="WP_200131276.1">
    <property type="nucleotide sequence ID" value="NZ_JAEHOI010000002.1"/>
</dbReference>
<protein>
    <submittedName>
        <fullName evidence="7">LysE family translocator</fullName>
    </submittedName>
</protein>
<dbReference type="GO" id="GO:0015171">
    <property type="term" value="F:amino acid transmembrane transporter activity"/>
    <property type="evidence" value="ECO:0007669"/>
    <property type="project" value="TreeGrafter"/>
</dbReference>
<feature type="transmembrane region" description="Helical" evidence="6">
    <location>
        <begin position="6"/>
        <end position="28"/>
    </location>
</feature>
<dbReference type="Proteomes" id="UP000618733">
    <property type="component" value="Unassembled WGS sequence"/>
</dbReference>
<feature type="transmembrane region" description="Helical" evidence="6">
    <location>
        <begin position="70"/>
        <end position="87"/>
    </location>
</feature>
<feature type="transmembrane region" description="Helical" evidence="6">
    <location>
        <begin position="40"/>
        <end position="64"/>
    </location>
</feature>
<keyword evidence="2" id="KW-1003">Cell membrane</keyword>
<dbReference type="EMBL" id="JAEHOI010000002">
    <property type="protein sequence ID" value="MBK0421085.1"/>
    <property type="molecule type" value="Genomic_DNA"/>
</dbReference>
<dbReference type="InterPro" id="IPR001123">
    <property type="entry name" value="LeuE-type"/>
</dbReference>
<evidence type="ECO:0000256" key="5">
    <source>
        <dbReference type="ARBA" id="ARBA00023136"/>
    </source>
</evidence>
<evidence type="ECO:0000313" key="7">
    <source>
        <dbReference type="EMBL" id="MBK0421085.1"/>
    </source>
</evidence>
<evidence type="ECO:0000256" key="3">
    <source>
        <dbReference type="ARBA" id="ARBA00022692"/>
    </source>
</evidence>